<dbReference type="OrthoDB" id="6372126at2759"/>
<protein>
    <submittedName>
        <fullName evidence="2">Uncharacterized protein</fullName>
    </submittedName>
</protein>
<comment type="caution">
    <text evidence="2">The sequence shown here is derived from an EMBL/GenBank/DDBJ whole genome shotgun (WGS) entry which is preliminary data.</text>
</comment>
<reference evidence="2 3" key="1">
    <citation type="submission" date="2019-05" db="EMBL/GenBank/DDBJ databases">
        <title>Another draft genome of Portunus trituberculatus and its Hox gene families provides insights of decapod evolution.</title>
        <authorList>
            <person name="Jeong J.-H."/>
            <person name="Song I."/>
            <person name="Kim S."/>
            <person name="Choi T."/>
            <person name="Kim D."/>
            <person name="Ryu S."/>
            <person name="Kim W."/>
        </authorList>
    </citation>
    <scope>NUCLEOTIDE SEQUENCE [LARGE SCALE GENOMIC DNA]</scope>
    <source>
        <tissue evidence="2">Muscle</tissue>
    </source>
</reference>
<feature type="region of interest" description="Disordered" evidence="1">
    <location>
        <begin position="92"/>
        <end position="124"/>
    </location>
</feature>
<keyword evidence="3" id="KW-1185">Reference proteome</keyword>
<feature type="compositionally biased region" description="Polar residues" evidence="1">
    <location>
        <begin position="104"/>
        <end position="114"/>
    </location>
</feature>
<evidence type="ECO:0000313" key="2">
    <source>
        <dbReference type="EMBL" id="MPC71537.1"/>
    </source>
</evidence>
<name>A0A5B7HQN2_PORTR</name>
<dbReference type="Proteomes" id="UP000324222">
    <property type="component" value="Unassembled WGS sequence"/>
</dbReference>
<accession>A0A5B7HQN2</accession>
<proteinExistence type="predicted"/>
<evidence type="ECO:0000256" key="1">
    <source>
        <dbReference type="SAM" id="MobiDB-lite"/>
    </source>
</evidence>
<dbReference type="EMBL" id="VSRR010033069">
    <property type="protein sequence ID" value="MPC71537.1"/>
    <property type="molecule type" value="Genomic_DNA"/>
</dbReference>
<organism evidence="2 3">
    <name type="scientific">Portunus trituberculatus</name>
    <name type="common">Swimming crab</name>
    <name type="synonym">Neptunus trituberculatus</name>
    <dbReference type="NCBI Taxonomy" id="210409"/>
    <lineage>
        <taxon>Eukaryota</taxon>
        <taxon>Metazoa</taxon>
        <taxon>Ecdysozoa</taxon>
        <taxon>Arthropoda</taxon>
        <taxon>Crustacea</taxon>
        <taxon>Multicrustacea</taxon>
        <taxon>Malacostraca</taxon>
        <taxon>Eumalacostraca</taxon>
        <taxon>Eucarida</taxon>
        <taxon>Decapoda</taxon>
        <taxon>Pleocyemata</taxon>
        <taxon>Brachyura</taxon>
        <taxon>Eubrachyura</taxon>
        <taxon>Portunoidea</taxon>
        <taxon>Portunidae</taxon>
        <taxon>Portuninae</taxon>
        <taxon>Portunus</taxon>
    </lineage>
</organism>
<gene>
    <name evidence="2" type="ORF">E2C01_065815</name>
</gene>
<feature type="region of interest" description="Disordered" evidence="1">
    <location>
        <begin position="138"/>
        <end position="158"/>
    </location>
</feature>
<evidence type="ECO:0000313" key="3">
    <source>
        <dbReference type="Proteomes" id="UP000324222"/>
    </source>
</evidence>
<dbReference type="AlphaFoldDB" id="A0A5B7HQN2"/>
<sequence length="207" mass="22681">MAVAALYPCDQNFYRAFVLSVKDLTTVKMTTVIKLWDTSQGEDVNIGDLLMRNDELSYGSENLDDPSYTEKAIASLSIPALKVDSESLSKSSSSSLGLEEDSSQQKGAGTQNLSAHEEGASGQAKNLDAQCNINSTPSHIRQSEESLPQTRSAASTSDHSLHDFSQIGNFFNNCILTKLSTTGNSRFTQYMCSKRHRVYQNSCKTNM</sequence>